<dbReference type="EMBL" id="OB660564">
    <property type="protein sequence ID" value="CAD7225405.1"/>
    <property type="molecule type" value="Genomic_DNA"/>
</dbReference>
<evidence type="ECO:0000259" key="2">
    <source>
        <dbReference type="Pfam" id="PF17034"/>
    </source>
</evidence>
<dbReference type="GO" id="GO:0034198">
    <property type="term" value="P:cellular response to amino acid starvation"/>
    <property type="evidence" value="ECO:0007669"/>
    <property type="project" value="TreeGrafter"/>
</dbReference>
<feature type="domain" description="GATOR2 complex protein MIO zinc-ribbon like" evidence="2">
    <location>
        <begin position="183"/>
        <end position="256"/>
    </location>
</feature>
<organism evidence="3">
    <name type="scientific">Cyprideis torosa</name>
    <dbReference type="NCBI Taxonomy" id="163714"/>
    <lineage>
        <taxon>Eukaryota</taxon>
        <taxon>Metazoa</taxon>
        <taxon>Ecdysozoa</taxon>
        <taxon>Arthropoda</taxon>
        <taxon>Crustacea</taxon>
        <taxon>Oligostraca</taxon>
        <taxon>Ostracoda</taxon>
        <taxon>Podocopa</taxon>
        <taxon>Podocopida</taxon>
        <taxon>Cytherocopina</taxon>
        <taxon>Cytheroidea</taxon>
        <taxon>Cytherideidae</taxon>
        <taxon>Cyprideis</taxon>
    </lineage>
</organism>
<evidence type="ECO:0000313" key="3">
    <source>
        <dbReference type="EMBL" id="CAD7225405.1"/>
    </source>
</evidence>
<dbReference type="AlphaFoldDB" id="A0A7R8W9P6"/>
<dbReference type="GO" id="GO:0005737">
    <property type="term" value="C:cytoplasm"/>
    <property type="evidence" value="ECO:0007669"/>
    <property type="project" value="TreeGrafter"/>
</dbReference>
<name>A0A7R8W9P6_9CRUS</name>
<dbReference type="OrthoDB" id="341486at2759"/>
<dbReference type="Pfam" id="PF17034">
    <property type="entry name" value="zinc_ribbon_16"/>
    <property type="match status" value="1"/>
</dbReference>
<dbReference type="GO" id="GO:1904263">
    <property type="term" value="P:positive regulation of TORC1 signaling"/>
    <property type="evidence" value="ECO:0007669"/>
    <property type="project" value="TreeGrafter"/>
</dbReference>
<protein>
    <recommendedName>
        <fullName evidence="2">GATOR2 complex protein MIO zinc-ribbon like domain-containing protein</fullName>
    </recommendedName>
</protein>
<dbReference type="PANTHER" id="PTHR16453:SF9">
    <property type="entry name" value="GATOR COMPLEX PROTEIN MIOS"/>
    <property type="match status" value="1"/>
</dbReference>
<sequence length="278" mass="30218">MFVKKILFGKSVIQKWKSRDLLLLERDERSTFLRDTGNEEFGFGYRHRPGGGIDLLQKYVDVTGDVQTAALLAAHGCLVDDVSPRRWIMAYTDLLDAWGLWHQRALLDAMVVKGGGDNRAPPPQVFISCYFCGQSISPAISHQPRGGPVPGALSASPGKGGGRSSPAAAGATGILSPSMQPHSKGKTNSCRWCRKPLPRCSICLVHMGGGILDNDDSIGSWFCWCQTCRHGGHAAHLMVWFSKHSRCPVSGCPCRCLMLDENASFASDAEVSEEEEDA</sequence>
<feature type="region of interest" description="Disordered" evidence="1">
    <location>
        <begin position="142"/>
        <end position="187"/>
    </location>
</feature>
<dbReference type="PANTHER" id="PTHR16453">
    <property type="entry name" value="WD40 DOMAIN-CONTAINING PROTEIN MIO FAMILY MEMBER"/>
    <property type="match status" value="1"/>
</dbReference>
<dbReference type="InterPro" id="IPR031488">
    <property type="entry name" value="Zn_ribbon_mio"/>
</dbReference>
<proteinExistence type="predicted"/>
<feature type="compositionally biased region" description="Polar residues" evidence="1">
    <location>
        <begin position="175"/>
        <end position="187"/>
    </location>
</feature>
<gene>
    <name evidence="3" type="ORF">CTOB1V02_LOCUS3347</name>
</gene>
<dbReference type="CDD" id="cd16691">
    <property type="entry name" value="mRING-H2-C3H3C2_Mio"/>
    <property type="match status" value="1"/>
</dbReference>
<reference evidence="3" key="1">
    <citation type="submission" date="2020-11" db="EMBL/GenBank/DDBJ databases">
        <authorList>
            <person name="Tran Van P."/>
        </authorList>
    </citation>
    <scope>NUCLEOTIDE SEQUENCE</scope>
</reference>
<dbReference type="InterPro" id="IPR037593">
    <property type="entry name" value="MIOS/Sea4"/>
</dbReference>
<evidence type="ECO:0000256" key="1">
    <source>
        <dbReference type="SAM" id="MobiDB-lite"/>
    </source>
</evidence>
<accession>A0A7R8W9P6</accession>